<feature type="non-terminal residue" evidence="2">
    <location>
        <position position="1"/>
    </location>
</feature>
<dbReference type="KEGG" id="pgri:PgNI_06536"/>
<reference evidence="2" key="2">
    <citation type="submission" date="2019-10" db="EMBL/GenBank/DDBJ databases">
        <authorList>
            <consortium name="NCBI Genome Project"/>
        </authorList>
    </citation>
    <scope>NUCLEOTIDE SEQUENCE</scope>
    <source>
        <strain evidence="2">NI907</strain>
    </source>
</reference>
<evidence type="ECO:0000313" key="1">
    <source>
        <dbReference type="Proteomes" id="UP000515153"/>
    </source>
</evidence>
<sequence length="169" mass="19759">FPKNSTNSDRRNTTVKDSVISLQSRRNHHTHLPFNLRTFPVNIPFIKPSVTIHALHNVSVLKKKQNGRRCCASYRTRECDLRSFIEANMRPFTEQCLTMAFTMVEGVQYLHSCKIFWGDFSTLNTLIFDKMNLMLCDFASAAFEGVYPKFGQYTYEMRYWLALPQENVE</sequence>
<gene>
    <name evidence="2" type="ORF">PgNI_06536</name>
</gene>
<dbReference type="InterPro" id="IPR011009">
    <property type="entry name" value="Kinase-like_dom_sf"/>
</dbReference>
<proteinExistence type="predicted"/>
<organism evidence="1 2">
    <name type="scientific">Pyricularia grisea</name>
    <name type="common">Crabgrass-specific blast fungus</name>
    <name type="synonym">Magnaporthe grisea</name>
    <dbReference type="NCBI Taxonomy" id="148305"/>
    <lineage>
        <taxon>Eukaryota</taxon>
        <taxon>Fungi</taxon>
        <taxon>Dikarya</taxon>
        <taxon>Ascomycota</taxon>
        <taxon>Pezizomycotina</taxon>
        <taxon>Sordariomycetes</taxon>
        <taxon>Sordariomycetidae</taxon>
        <taxon>Magnaporthales</taxon>
        <taxon>Pyriculariaceae</taxon>
        <taxon>Pyricularia</taxon>
    </lineage>
</organism>
<keyword evidence="1" id="KW-1185">Reference proteome</keyword>
<dbReference type="GeneID" id="41961468"/>
<name>A0A6P8B5T8_PYRGI</name>
<evidence type="ECO:0000313" key="2">
    <source>
        <dbReference type="RefSeq" id="XP_030982533.1"/>
    </source>
</evidence>
<accession>A0A6P8B5T8</accession>
<dbReference type="Gene3D" id="1.10.510.10">
    <property type="entry name" value="Transferase(Phosphotransferase) domain 1"/>
    <property type="match status" value="1"/>
</dbReference>
<dbReference type="SUPFAM" id="SSF56112">
    <property type="entry name" value="Protein kinase-like (PK-like)"/>
    <property type="match status" value="1"/>
</dbReference>
<reference evidence="1 2" key="1">
    <citation type="journal article" date="2019" name="Mol. Biol. Evol.">
        <title>Blast fungal genomes show frequent chromosomal changes, gene gains and losses, and effector gene turnover.</title>
        <authorList>
            <person name="Gomez Luciano L.B."/>
            <person name="Jason Tsai I."/>
            <person name="Chuma I."/>
            <person name="Tosa Y."/>
            <person name="Chen Y.H."/>
            <person name="Li J.Y."/>
            <person name="Li M.Y."/>
            <person name="Jade Lu M.Y."/>
            <person name="Nakayashiki H."/>
            <person name="Li W.H."/>
        </authorList>
    </citation>
    <scope>NUCLEOTIDE SEQUENCE [LARGE SCALE GENOMIC DNA]</scope>
    <source>
        <strain evidence="1 2">NI907</strain>
    </source>
</reference>
<evidence type="ECO:0008006" key="3">
    <source>
        <dbReference type="Google" id="ProtNLM"/>
    </source>
</evidence>
<dbReference type="AlphaFoldDB" id="A0A6P8B5T8"/>
<dbReference type="RefSeq" id="XP_030982533.1">
    <property type="nucleotide sequence ID" value="XM_031126559.1"/>
</dbReference>
<protein>
    <recommendedName>
        <fullName evidence="3">Protein kinase domain-containing protein</fullName>
    </recommendedName>
</protein>
<reference evidence="2" key="3">
    <citation type="submission" date="2025-08" db="UniProtKB">
        <authorList>
            <consortium name="RefSeq"/>
        </authorList>
    </citation>
    <scope>IDENTIFICATION</scope>
    <source>
        <strain evidence="2">NI907</strain>
    </source>
</reference>
<dbReference type="Proteomes" id="UP000515153">
    <property type="component" value="Chromosome I"/>
</dbReference>